<dbReference type="OrthoDB" id="9803916at2"/>
<feature type="domain" description="Beta-Casp" evidence="3">
    <location>
        <begin position="254"/>
        <end position="379"/>
    </location>
</feature>
<feature type="domain" description="Metallo-beta-lactamase" evidence="2">
    <location>
        <begin position="13"/>
        <end position="236"/>
    </location>
</feature>
<evidence type="ECO:0000313" key="4">
    <source>
        <dbReference type="EMBL" id="CUQ65834.1"/>
    </source>
</evidence>
<dbReference type="GO" id="GO:0016787">
    <property type="term" value="F:hydrolase activity"/>
    <property type="evidence" value="ECO:0007669"/>
    <property type="project" value="UniProtKB-KW"/>
</dbReference>
<dbReference type="KEGG" id="nio:NITINOP_0859"/>
<dbReference type="Gene3D" id="3.60.15.10">
    <property type="entry name" value="Ribonuclease Z/Hydroxyacylglutathione hydrolase-like"/>
    <property type="match status" value="1"/>
</dbReference>
<gene>
    <name evidence="4" type="ORF">NITINOP_0859</name>
</gene>
<name>A0A0S4KRN4_9BACT</name>
<dbReference type="GO" id="GO:0004521">
    <property type="term" value="F:RNA endonuclease activity"/>
    <property type="evidence" value="ECO:0007669"/>
    <property type="project" value="TreeGrafter"/>
</dbReference>
<dbReference type="STRING" id="1715989.NITINOP_0859"/>
<dbReference type="InterPro" id="IPR011108">
    <property type="entry name" value="RMMBL"/>
</dbReference>
<dbReference type="Gene3D" id="3.40.50.10890">
    <property type="match status" value="1"/>
</dbReference>
<accession>A0A0S4KRN4</accession>
<dbReference type="Pfam" id="PF10996">
    <property type="entry name" value="Beta-Casp"/>
    <property type="match status" value="1"/>
</dbReference>
<evidence type="ECO:0000256" key="1">
    <source>
        <dbReference type="ARBA" id="ARBA00022801"/>
    </source>
</evidence>
<dbReference type="PANTHER" id="PTHR11203">
    <property type="entry name" value="CLEAVAGE AND POLYADENYLATION SPECIFICITY FACTOR FAMILY MEMBER"/>
    <property type="match status" value="1"/>
</dbReference>
<reference evidence="5" key="1">
    <citation type="submission" date="2015-09" db="EMBL/GenBank/DDBJ databases">
        <authorList>
            <person name="Daims H."/>
        </authorList>
    </citation>
    <scope>NUCLEOTIDE SEQUENCE [LARGE SCALE GENOMIC DNA]</scope>
</reference>
<dbReference type="InterPro" id="IPR036866">
    <property type="entry name" value="RibonucZ/Hydroxyglut_hydro"/>
</dbReference>
<dbReference type="SMART" id="SM01027">
    <property type="entry name" value="Beta-Casp"/>
    <property type="match status" value="1"/>
</dbReference>
<dbReference type="AlphaFoldDB" id="A0A0S4KRN4"/>
<dbReference type="Pfam" id="PF07521">
    <property type="entry name" value="RMMBL"/>
    <property type="match status" value="1"/>
</dbReference>
<dbReference type="InterPro" id="IPR022712">
    <property type="entry name" value="Beta_Casp"/>
</dbReference>
<evidence type="ECO:0000259" key="3">
    <source>
        <dbReference type="SMART" id="SM01027"/>
    </source>
</evidence>
<keyword evidence="1" id="KW-0378">Hydrolase</keyword>
<dbReference type="Pfam" id="PF00753">
    <property type="entry name" value="Lactamase_B"/>
    <property type="match status" value="1"/>
</dbReference>
<sequence>MKLSFHGAARSVTGSRHLMEVPGFRLLFDCGLFQGRRDESFHHNRSLGFDPKSIDAVLLSHAHIDHSGALPVLSQHGFSGKVYATRATADLAGLMLEDSARIQESDCRYVNKRENRNGRKCIRPFYTGKDVRAIVRRFEGERYGDQIKIAPRVTATFHDAGHILGSAAIRVKYTARGNTTTVLFSGDLGRAHMPIVRDPEPPPPCDVLIVESTYGDRLHEQLGEEIKHKAAGLIAHAKRHKSKIIVPAFAVGRTQDLVMRIKELIGEGRIDPIPIYIDSPLAGQVTEIFRRHPDCYDEDTLKTFASGDDPFASRYIRFVSSPEESKRLNAMKGPCVIISSSGMCEGGRVVHHLKHAIQDEANVVVFVGFQAEHTLGRKLVEGWDVVPIFGVPTPRRAQVVTFNGLSAHADRNDLLAYIRAITPEPSVIFVVHGEEKQALSLAAAIQAEHPRIDVRIPHRGSSHDI</sequence>
<proteinExistence type="predicted"/>
<dbReference type="CDD" id="cd16295">
    <property type="entry name" value="TTHA0252-CPSF-like_MBL-fold"/>
    <property type="match status" value="1"/>
</dbReference>
<dbReference type="SUPFAM" id="SSF56281">
    <property type="entry name" value="Metallo-hydrolase/oxidoreductase"/>
    <property type="match status" value="1"/>
</dbReference>
<protein>
    <submittedName>
        <fullName evidence="4">Putative RNA-metabolising metallo-beta-lactamase</fullName>
    </submittedName>
</protein>
<evidence type="ECO:0000259" key="2">
    <source>
        <dbReference type="SMART" id="SM00849"/>
    </source>
</evidence>
<dbReference type="EMBL" id="LN885086">
    <property type="protein sequence ID" value="CUQ65834.1"/>
    <property type="molecule type" value="Genomic_DNA"/>
</dbReference>
<dbReference type="Proteomes" id="UP000066284">
    <property type="component" value="Chromosome 1"/>
</dbReference>
<dbReference type="InterPro" id="IPR050698">
    <property type="entry name" value="MBL"/>
</dbReference>
<dbReference type="RefSeq" id="WP_062483478.1">
    <property type="nucleotide sequence ID" value="NZ_LN885086.1"/>
</dbReference>
<dbReference type="InterPro" id="IPR001279">
    <property type="entry name" value="Metallo-B-lactamas"/>
</dbReference>
<organism evidence="4 5">
    <name type="scientific">Candidatus Nitrospira inopinata</name>
    <dbReference type="NCBI Taxonomy" id="1715989"/>
    <lineage>
        <taxon>Bacteria</taxon>
        <taxon>Pseudomonadati</taxon>
        <taxon>Nitrospirota</taxon>
        <taxon>Nitrospiria</taxon>
        <taxon>Nitrospirales</taxon>
        <taxon>Nitrospiraceae</taxon>
        <taxon>Nitrospira</taxon>
    </lineage>
</organism>
<dbReference type="PANTHER" id="PTHR11203:SF37">
    <property type="entry name" value="INTEGRATOR COMPLEX SUBUNIT 11"/>
    <property type="match status" value="1"/>
</dbReference>
<dbReference type="SMART" id="SM00849">
    <property type="entry name" value="Lactamase_B"/>
    <property type="match status" value="1"/>
</dbReference>
<keyword evidence="5" id="KW-1185">Reference proteome</keyword>
<evidence type="ECO:0000313" key="5">
    <source>
        <dbReference type="Proteomes" id="UP000066284"/>
    </source>
</evidence>